<dbReference type="EC" id="3.1.6.1" evidence="5"/>
<dbReference type="AlphaFoldDB" id="A0A5K7XDD3"/>
<accession>A0A5K7XDD3</accession>
<comment type="similarity">
    <text evidence="1">Belongs to the sulfatase family.</text>
</comment>
<sequence length="530" mass="59224">MKLRAGFCRPVADRSVPQSKVTFMKGILAIACLALPTLAAVRIVAAATPNILLITSEDSGPQLGCYGDSFVRTPHLDRLAAEGIRFNRAFVATASCSESRAAILTGLYPHQNGQIGLAPYYRMSSVRANIPSILRAHGYRTGLIGKLHVNPESAFPFDYRPDVSECNSFTHRNVGKVAKLAEDFIRGEEAPFFLMVNYADAHLPFLRQQYGSPSEALVANDVRPLPWIGLDAPRLRECQADYYNCLMRLDDGVGELLSVLERTGQQENTLVIYLGDHGAQFPRGKLASYESSLHIPLLLRWPQQLPADESRSGLVSSIDILPTILEATAIPGPSDLPGRSLLSLCRDQHASWRNYLSAEYHAHIPTLYFPQRTIRDDRYKLIVNLLQDRPNPVAAAYTQHETPQHPSYVTPDEVAAGSPKVQAAYRTWLTPPPVELYDLQEDPYELHNRAETPELKDVKSHLLAALHEWRMATNDPLLSSKTLDRLTREHDSLASAPQTLPHEWRYHEYFASGDKDPPNKVDALHPQHTR</sequence>
<dbReference type="CDD" id="cd16027">
    <property type="entry name" value="SGSH"/>
    <property type="match status" value="1"/>
</dbReference>
<organism evidence="5 6">
    <name type="scientific">Lacipirellula parvula</name>
    <dbReference type="NCBI Taxonomy" id="2650471"/>
    <lineage>
        <taxon>Bacteria</taxon>
        <taxon>Pseudomonadati</taxon>
        <taxon>Planctomycetota</taxon>
        <taxon>Planctomycetia</taxon>
        <taxon>Pirellulales</taxon>
        <taxon>Lacipirellulaceae</taxon>
        <taxon>Lacipirellula</taxon>
    </lineage>
</organism>
<keyword evidence="2 5" id="KW-0378">Hydrolase</keyword>
<name>A0A5K7XDD3_9BACT</name>
<dbReference type="Proteomes" id="UP000326837">
    <property type="component" value="Chromosome"/>
</dbReference>
<proteinExistence type="inferred from homology"/>
<dbReference type="PANTHER" id="PTHR42693">
    <property type="entry name" value="ARYLSULFATASE FAMILY MEMBER"/>
    <property type="match status" value="1"/>
</dbReference>
<protein>
    <submittedName>
        <fullName evidence="5">Arylsulfatase</fullName>
        <ecNumber evidence="5">3.1.6.1</ecNumber>
    </submittedName>
</protein>
<dbReference type="SUPFAM" id="SSF53649">
    <property type="entry name" value="Alkaline phosphatase-like"/>
    <property type="match status" value="1"/>
</dbReference>
<evidence type="ECO:0000313" key="6">
    <source>
        <dbReference type="Proteomes" id="UP000326837"/>
    </source>
</evidence>
<dbReference type="InterPro" id="IPR050738">
    <property type="entry name" value="Sulfatase"/>
</dbReference>
<dbReference type="Pfam" id="PF00884">
    <property type="entry name" value="Sulfatase"/>
    <property type="match status" value="1"/>
</dbReference>
<dbReference type="PANTHER" id="PTHR42693:SF53">
    <property type="entry name" value="ENDO-4-O-SULFATASE"/>
    <property type="match status" value="1"/>
</dbReference>
<evidence type="ECO:0000256" key="3">
    <source>
        <dbReference type="SAM" id="MobiDB-lite"/>
    </source>
</evidence>
<keyword evidence="6" id="KW-1185">Reference proteome</keyword>
<gene>
    <name evidence="5" type="ORF">PLANPX_2453</name>
</gene>
<dbReference type="KEGG" id="lpav:PLANPX_2453"/>
<dbReference type="InterPro" id="IPR017850">
    <property type="entry name" value="Alkaline_phosphatase_core_sf"/>
</dbReference>
<evidence type="ECO:0000256" key="2">
    <source>
        <dbReference type="ARBA" id="ARBA00022801"/>
    </source>
</evidence>
<evidence type="ECO:0000313" key="5">
    <source>
        <dbReference type="EMBL" id="BBO32841.1"/>
    </source>
</evidence>
<evidence type="ECO:0000259" key="4">
    <source>
        <dbReference type="Pfam" id="PF00884"/>
    </source>
</evidence>
<dbReference type="EMBL" id="AP021861">
    <property type="protein sequence ID" value="BBO32841.1"/>
    <property type="molecule type" value="Genomic_DNA"/>
</dbReference>
<dbReference type="GO" id="GO:0004065">
    <property type="term" value="F:arylsulfatase activity"/>
    <property type="evidence" value="ECO:0007669"/>
    <property type="project" value="UniProtKB-EC"/>
</dbReference>
<feature type="region of interest" description="Disordered" evidence="3">
    <location>
        <begin position="510"/>
        <end position="530"/>
    </location>
</feature>
<feature type="domain" description="Sulfatase N-terminal" evidence="4">
    <location>
        <begin position="49"/>
        <end position="328"/>
    </location>
</feature>
<dbReference type="RefSeq" id="WP_152098736.1">
    <property type="nucleotide sequence ID" value="NZ_AP021861.1"/>
</dbReference>
<dbReference type="Gene3D" id="3.40.720.10">
    <property type="entry name" value="Alkaline Phosphatase, subunit A"/>
    <property type="match status" value="1"/>
</dbReference>
<reference evidence="6" key="1">
    <citation type="submission" date="2019-10" db="EMBL/GenBank/DDBJ databases">
        <title>Lacipirellula parvula gen. nov., sp. nov., representing a lineage of planctomycetes widespread in freshwater anoxic habitats, and description of the family Lacipirellulaceae.</title>
        <authorList>
            <person name="Dedysh S.N."/>
            <person name="Kulichevskaya I.S."/>
            <person name="Beletsky A.V."/>
            <person name="Rakitin A.L."/>
            <person name="Mardanov A.V."/>
            <person name="Ivanova A.A."/>
            <person name="Saltykova V.X."/>
            <person name="Rijpstra W.I.C."/>
            <person name="Sinninghe Damste J.S."/>
            <person name="Ravin N.V."/>
        </authorList>
    </citation>
    <scope>NUCLEOTIDE SEQUENCE [LARGE SCALE GENOMIC DNA]</scope>
    <source>
        <strain evidence="6">PX69</strain>
    </source>
</reference>
<evidence type="ECO:0000256" key="1">
    <source>
        <dbReference type="ARBA" id="ARBA00008779"/>
    </source>
</evidence>
<dbReference type="InterPro" id="IPR000917">
    <property type="entry name" value="Sulfatase_N"/>
</dbReference>